<gene>
    <name evidence="2" type="primary">PCL5</name>
    <name evidence="2" type="ORF">GLX27_001175</name>
</gene>
<proteinExistence type="predicted"/>
<accession>A0ABY8ELV1</accession>
<keyword evidence="3" id="KW-1185">Reference proteome</keyword>
<feature type="compositionally biased region" description="Low complexity" evidence="1">
    <location>
        <begin position="24"/>
        <end position="70"/>
    </location>
</feature>
<feature type="region of interest" description="Disordered" evidence="1">
    <location>
        <begin position="1"/>
        <end position="93"/>
    </location>
</feature>
<sequence length="408" mass="43588">MQMEPEKPPSRWESAAEPKPPLDAPGSGAPSVSSASSQSGASSVFSAQNDDSPLTSLSSQSTSPSLSQSSGKSRRCSELLTAEDDIHEPPLAPASKKCKLTAPEVPGSSAPPSNSLASKPGLGCGALRMNRALFVENLVDAAVTTIASIWGRFSRESRQHSSHDRASSNNTLPLDFFVREILRRSRTNCSTLQAALLYCIRCKRAVEASVDKMADTADALPPSRTSQEPEPCFPSLAASAPSAAAELGCLGSAPSGAQSMSPLLCGRRMFLAAIVVASKFLQDQTYSNRTWSKISGLAPREIEQLERIFLRTIQYDLVVDAAQWSRWTQELSSNWVRAKPTHPPAVAAVAAAAGTPSAEVRKPASDPRLHRAISENVIGQTLPFDTGILQSDRNRHTRAAFVRRPSSA</sequence>
<feature type="compositionally biased region" description="Basic and acidic residues" evidence="1">
    <location>
        <begin position="1"/>
        <end position="16"/>
    </location>
</feature>
<protein>
    <submittedName>
        <fullName evidence="2">PHO85 cyclin-5</fullName>
    </submittedName>
</protein>
<evidence type="ECO:0000313" key="3">
    <source>
        <dbReference type="Proteomes" id="UP000818624"/>
    </source>
</evidence>
<organism evidence="2 3">
    <name type="scientific">Malassezia furfur</name>
    <name type="common">Pityriasis versicolor infection agent</name>
    <name type="synonym">Pityrosporum furfur</name>
    <dbReference type="NCBI Taxonomy" id="55194"/>
    <lineage>
        <taxon>Eukaryota</taxon>
        <taxon>Fungi</taxon>
        <taxon>Dikarya</taxon>
        <taxon>Basidiomycota</taxon>
        <taxon>Ustilaginomycotina</taxon>
        <taxon>Malasseziomycetes</taxon>
        <taxon>Malasseziales</taxon>
        <taxon>Malasseziaceae</taxon>
        <taxon>Malassezia</taxon>
    </lineage>
</organism>
<dbReference type="InterPro" id="IPR013922">
    <property type="entry name" value="Cyclin_PHO80-like"/>
</dbReference>
<dbReference type="PANTHER" id="PTHR15615:SF36">
    <property type="entry name" value="PHO85 CYCLIN-5"/>
    <property type="match status" value="1"/>
</dbReference>
<reference evidence="2 3" key="1">
    <citation type="journal article" date="2020" name="Elife">
        <title>Loss of centromere function drives karyotype evolution in closely related Malassezia species.</title>
        <authorList>
            <person name="Sankaranarayanan S.R."/>
            <person name="Ianiri G."/>
            <person name="Coelho M.A."/>
            <person name="Reza M.H."/>
            <person name="Thimmappa B.C."/>
            <person name="Ganguly P."/>
            <person name="Vadnala R.N."/>
            <person name="Sun S."/>
            <person name="Siddharthan R."/>
            <person name="Tellgren-Roth C."/>
            <person name="Dawson T.L."/>
            <person name="Heitman J."/>
            <person name="Sanyal K."/>
        </authorList>
    </citation>
    <scope>NUCLEOTIDE SEQUENCE [LARGE SCALE GENOMIC DNA]</scope>
    <source>
        <strain evidence="2">CBS14141</strain>
    </source>
</reference>
<evidence type="ECO:0000256" key="1">
    <source>
        <dbReference type="SAM" id="MobiDB-lite"/>
    </source>
</evidence>
<dbReference type="PANTHER" id="PTHR15615">
    <property type="match status" value="1"/>
</dbReference>
<dbReference type="Gene3D" id="1.10.472.10">
    <property type="entry name" value="Cyclin-like"/>
    <property type="match status" value="1"/>
</dbReference>
<evidence type="ECO:0000313" key="2">
    <source>
        <dbReference type="EMBL" id="WFD46538.1"/>
    </source>
</evidence>
<dbReference type="CDD" id="cd20557">
    <property type="entry name" value="CYCLIN_ScPCL1-like"/>
    <property type="match status" value="1"/>
</dbReference>
<dbReference type="Proteomes" id="UP000818624">
    <property type="component" value="Chromosome 1"/>
</dbReference>
<name>A0ABY8ELV1_MALFU</name>
<dbReference type="Pfam" id="PF08613">
    <property type="entry name" value="Cyclin"/>
    <property type="match status" value="1"/>
</dbReference>
<dbReference type="EMBL" id="CP046234">
    <property type="protein sequence ID" value="WFD46538.1"/>
    <property type="molecule type" value="Genomic_DNA"/>
</dbReference>